<dbReference type="EMBL" id="JADBJN010000001">
    <property type="protein sequence ID" value="KAG5684604.1"/>
    <property type="molecule type" value="Genomic_DNA"/>
</dbReference>
<keyword evidence="2" id="KW-0732">Signal</keyword>
<sequence length="120" mass="13945">MCKVTLIFILCLILSVYGQESGSFWWKNKKLMNQVSNSRSLKEQSAKIRTLPPRYRHENDDISSTTTVKGLFIHEEQDEENKDHSQYKYDNEPDCVCVSRQLCNENNTIITDGNGLIDER</sequence>
<evidence type="ECO:0000256" key="1">
    <source>
        <dbReference type="SAM" id="MobiDB-lite"/>
    </source>
</evidence>
<evidence type="ECO:0000259" key="3">
    <source>
        <dbReference type="Pfam" id="PF18322"/>
    </source>
</evidence>
<feature type="signal peptide" evidence="2">
    <location>
        <begin position="1"/>
        <end position="18"/>
    </location>
</feature>
<proteinExistence type="predicted"/>
<comment type="caution">
    <text evidence="4">The sequence shown here is derived from an EMBL/GenBank/DDBJ whole genome shotgun (WGS) entry which is preliminary data.</text>
</comment>
<feature type="chain" id="PRO_5039912270" description="PPAF-2-like Clip domain-containing protein" evidence="2">
    <location>
        <begin position="19"/>
        <end position="120"/>
    </location>
</feature>
<keyword evidence="5" id="KW-1185">Reference proteome</keyword>
<gene>
    <name evidence="4" type="ORF">PVAND_013829</name>
</gene>
<dbReference type="AlphaFoldDB" id="A0A9J6CRT5"/>
<feature type="domain" description="PPAF-2-like Clip" evidence="3">
    <location>
        <begin position="91"/>
        <end position="120"/>
    </location>
</feature>
<reference evidence="4" key="1">
    <citation type="submission" date="2021-03" db="EMBL/GenBank/DDBJ databases">
        <title>Chromosome level genome of the anhydrobiotic midge Polypedilum vanderplanki.</title>
        <authorList>
            <person name="Yoshida Y."/>
            <person name="Kikawada T."/>
            <person name="Gusev O."/>
        </authorList>
    </citation>
    <scope>NUCLEOTIDE SEQUENCE</scope>
    <source>
        <strain evidence="4">NIAS01</strain>
        <tissue evidence="4">Whole body or cell culture</tissue>
    </source>
</reference>
<feature type="region of interest" description="Disordered" evidence="1">
    <location>
        <begin position="42"/>
        <end position="61"/>
    </location>
</feature>
<evidence type="ECO:0000256" key="2">
    <source>
        <dbReference type="SAM" id="SignalP"/>
    </source>
</evidence>
<dbReference type="OrthoDB" id="7293297at2759"/>
<accession>A0A9J6CRT5</accession>
<dbReference type="InterPro" id="IPR041515">
    <property type="entry name" value="PPAF-2-like_Clip"/>
</dbReference>
<name>A0A9J6CRT5_POLVA</name>
<dbReference type="Pfam" id="PF18322">
    <property type="entry name" value="CLIP_1"/>
    <property type="match status" value="1"/>
</dbReference>
<dbReference type="Proteomes" id="UP001107558">
    <property type="component" value="Chromosome 1"/>
</dbReference>
<protein>
    <recommendedName>
        <fullName evidence="3">PPAF-2-like Clip domain-containing protein</fullName>
    </recommendedName>
</protein>
<evidence type="ECO:0000313" key="4">
    <source>
        <dbReference type="EMBL" id="KAG5684604.1"/>
    </source>
</evidence>
<organism evidence="4 5">
    <name type="scientific">Polypedilum vanderplanki</name>
    <name type="common">Sleeping chironomid midge</name>
    <dbReference type="NCBI Taxonomy" id="319348"/>
    <lineage>
        <taxon>Eukaryota</taxon>
        <taxon>Metazoa</taxon>
        <taxon>Ecdysozoa</taxon>
        <taxon>Arthropoda</taxon>
        <taxon>Hexapoda</taxon>
        <taxon>Insecta</taxon>
        <taxon>Pterygota</taxon>
        <taxon>Neoptera</taxon>
        <taxon>Endopterygota</taxon>
        <taxon>Diptera</taxon>
        <taxon>Nematocera</taxon>
        <taxon>Chironomoidea</taxon>
        <taxon>Chironomidae</taxon>
        <taxon>Chironominae</taxon>
        <taxon>Polypedilum</taxon>
        <taxon>Polypedilum</taxon>
    </lineage>
</organism>
<evidence type="ECO:0000313" key="5">
    <source>
        <dbReference type="Proteomes" id="UP001107558"/>
    </source>
</evidence>